<proteinExistence type="predicted"/>
<accession>A0A926XSN0</accession>
<feature type="chain" id="PRO_5036882306" evidence="2">
    <location>
        <begin position="19"/>
        <end position="179"/>
    </location>
</feature>
<comment type="caution">
    <text evidence="3">The sequence shown here is derived from an EMBL/GenBank/DDBJ whole genome shotgun (WGS) entry which is preliminary data.</text>
</comment>
<dbReference type="EMBL" id="JACWZY010000001">
    <property type="protein sequence ID" value="MBD2699248.1"/>
    <property type="molecule type" value="Genomic_DNA"/>
</dbReference>
<feature type="region of interest" description="Disordered" evidence="1">
    <location>
        <begin position="80"/>
        <end position="99"/>
    </location>
</feature>
<organism evidence="3 4">
    <name type="scientific">Spirosoma profusum</name>
    <dbReference type="NCBI Taxonomy" id="2771354"/>
    <lineage>
        <taxon>Bacteria</taxon>
        <taxon>Pseudomonadati</taxon>
        <taxon>Bacteroidota</taxon>
        <taxon>Cytophagia</taxon>
        <taxon>Cytophagales</taxon>
        <taxon>Cytophagaceae</taxon>
        <taxon>Spirosoma</taxon>
    </lineage>
</organism>
<dbReference type="Proteomes" id="UP000598820">
    <property type="component" value="Unassembled WGS sequence"/>
</dbReference>
<evidence type="ECO:0000313" key="3">
    <source>
        <dbReference type="EMBL" id="MBD2699248.1"/>
    </source>
</evidence>
<name>A0A926XSN0_9BACT</name>
<evidence type="ECO:0000256" key="2">
    <source>
        <dbReference type="SAM" id="SignalP"/>
    </source>
</evidence>
<evidence type="ECO:0000313" key="4">
    <source>
        <dbReference type="Proteomes" id="UP000598820"/>
    </source>
</evidence>
<sequence>MKTSLTLIGLLITTSLMAQQAKNVAYRQLSKSLDDDGKTLMLDIRGEQIDGQKLRYKRSFNVANLSTSEKEALKNHVLDSLGVNEEPKSPPSPKSPEAGTEIVTFSCESCTGKNRLEVYGNGFTSTREFDSSKEKEPAFPLELKLNPGEYRLMYWQNKVLHIQSTFTVKAGEANVVKVK</sequence>
<feature type="signal peptide" evidence="2">
    <location>
        <begin position="1"/>
        <end position="18"/>
    </location>
</feature>
<dbReference type="RefSeq" id="WP_190885107.1">
    <property type="nucleotide sequence ID" value="NZ_JACWZY010000001.1"/>
</dbReference>
<protein>
    <submittedName>
        <fullName evidence="3">Uncharacterized protein</fullName>
    </submittedName>
</protein>
<dbReference type="AlphaFoldDB" id="A0A926XSN0"/>
<reference evidence="3" key="1">
    <citation type="submission" date="2020-09" db="EMBL/GenBank/DDBJ databases">
        <authorList>
            <person name="Kim M.K."/>
        </authorList>
    </citation>
    <scope>NUCLEOTIDE SEQUENCE</scope>
    <source>
        <strain evidence="3">BT702</strain>
    </source>
</reference>
<keyword evidence="2" id="KW-0732">Signal</keyword>
<evidence type="ECO:0000256" key="1">
    <source>
        <dbReference type="SAM" id="MobiDB-lite"/>
    </source>
</evidence>
<keyword evidence="4" id="KW-1185">Reference proteome</keyword>
<gene>
    <name evidence="3" type="ORF">IC229_01280</name>
</gene>